<dbReference type="GO" id="GO:0004523">
    <property type="term" value="F:RNA-DNA hybrid ribonuclease activity"/>
    <property type="evidence" value="ECO:0007669"/>
    <property type="project" value="InterPro"/>
</dbReference>
<protein>
    <recommendedName>
        <fullName evidence="1">RNase H type-1 domain-containing protein</fullName>
    </recommendedName>
</protein>
<dbReference type="GO" id="GO:0003676">
    <property type="term" value="F:nucleic acid binding"/>
    <property type="evidence" value="ECO:0007669"/>
    <property type="project" value="InterPro"/>
</dbReference>
<accession>A0AAD5IWI1</accession>
<proteinExistence type="predicted"/>
<dbReference type="InterPro" id="IPR053151">
    <property type="entry name" value="RNase_H-like"/>
</dbReference>
<feature type="domain" description="RNase H type-1" evidence="1">
    <location>
        <begin position="63"/>
        <end position="176"/>
    </location>
</feature>
<dbReference type="Proteomes" id="UP001064489">
    <property type="component" value="Chromosome 5"/>
</dbReference>
<dbReference type="Gene3D" id="3.30.420.10">
    <property type="entry name" value="Ribonuclease H-like superfamily/Ribonuclease H"/>
    <property type="match status" value="1"/>
</dbReference>
<dbReference type="Pfam" id="PF13456">
    <property type="entry name" value="RVT_3"/>
    <property type="match status" value="1"/>
</dbReference>
<dbReference type="SUPFAM" id="SSF53098">
    <property type="entry name" value="Ribonuclease H-like"/>
    <property type="match status" value="1"/>
</dbReference>
<dbReference type="InterPro" id="IPR036397">
    <property type="entry name" value="RNaseH_sf"/>
</dbReference>
<dbReference type="EMBL" id="JAJSOW010000102">
    <property type="protein sequence ID" value="KAI9178382.1"/>
    <property type="molecule type" value="Genomic_DNA"/>
</dbReference>
<dbReference type="AlphaFoldDB" id="A0AAD5IWI1"/>
<reference evidence="2" key="1">
    <citation type="journal article" date="2022" name="Plant J.">
        <title>Strategies of tolerance reflected in two North American maple genomes.</title>
        <authorList>
            <person name="McEvoy S.L."/>
            <person name="Sezen U.U."/>
            <person name="Trouern-Trend A."/>
            <person name="McMahon S.M."/>
            <person name="Schaberg P.G."/>
            <person name="Yang J."/>
            <person name="Wegrzyn J.L."/>
            <person name="Swenson N.G."/>
        </authorList>
    </citation>
    <scope>NUCLEOTIDE SEQUENCE</scope>
    <source>
        <strain evidence="2">91603</strain>
    </source>
</reference>
<comment type="caution">
    <text evidence="2">The sequence shown here is derived from an EMBL/GenBank/DDBJ whole genome shotgun (WGS) entry which is preliminary data.</text>
</comment>
<evidence type="ECO:0000313" key="2">
    <source>
        <dbReference type="EMBL" id="KAI9178382.1"/>
    </source>
</evidence>
<organism evidence="2 3">
    <name type="scientific">Acer negundo</name>
    <name type="common">Box elder</name>
    <dbReference type="NCBI Taxonomy" id="4023"/>
    <lineage>
        <taxon>Eukaryota</taxon>
        <taxon>Viridiplantae</taxon>
        <taxon>Streptophyta</taxon>
        <taxon>Embryophyta</taxon>
        <taxon>Tracheophyta</taxon>
        <taxon>Spermatophyta</taxon>
        <taxon>Magnoliopsida</taxon>
        <taxon>eudicotyledons</taxon>
        <taxon>Gunneridae</taxon>
        <taxon>Pentapetalae</taxon>
        <taxon>rosids</taxon>
        <taxon>malvids</taxon>
        <taxon>Sapindales</taxon>
        <taxon>Sapindaceae</taxon>
        <taxon>Hippocastanoideae</taxon>
        <taxon>Acereae</taxon>
        <taxon>Acer</taxon>
    </lineage>
</organism>
<dbReference type="PANTHER" id="PTHR47723">
    <property type="entry name" value="OS05G0353850 PROTEIN"/>
    <property type="match status" value="1"/>
</dbReference>
<name>A0AAD5IWI1_ACENE</name>
<dbReference type="InterPro" id="IPR012337">
    <property type="entry name" value="RNaseH-like_sf"/>
</dbReference>
<keyword evidence="3" id="KW-1185">Reference proteome</keyword>
<evidence type="ECO:0000313" key="3">
    <source>
        <dbReference type="Proteomes" id="UP001064489"/>
    </source>
</evidence>
<dbReference type="CDD" id="cd06222">
    <property type="entry name" value="RNase_H_like"/>
    <property type="match status" value="1"/>
</dbReference>
<dbReference type="InterPro" id="IPR002156">
    <property type="entry name" value="RNaseH_domain"/>
</dbReference>
<reference evidence="2" key="2">
    <citation type="submission" date="2023-02" db="EMBL/GenBank/DDBJ databases">
        <authorList>
            <person name="Swenson N.G."/>
            <person name="Wegrzyn J.L."/>
            <person name="Mcevoy S.L."/>
        </authorList>
    </citation>
    <scope>NUCLEOTIDE SEQUENCE</scope>
    <source>
        <strain evidence="2">91603</strain>
        <tissue evidence="2">Leaf</tissue>
    </source>
</reference>
<evidence type="ECO:0000259" key="1">
    <source>
        <dbReference type="Pfam" id="PF13456"/>
    </source>
</evidence>
<gene>
    <name evidence="2" type="ORF">LWI28_025843</name>
</gene>
<dbReference type="PANTHER" id="PTHR47723:SF24">
    <property type="entry name" value="RNASE H TYPE-1 DOMAIN-CONTAINING PROTEIN"/>
    <property type="match status" value="1"/>
</dbReference>
<sequence length="187" mass="20223">MKASQRRSRNEIHGLFDSNGVWREEGDHVNNIIIDYFLSIFQSSAPDSGSFHKVLESVDHKLRSSKAGVGIIIRDYKGTVIAARSSPIPSCSSVEILEAQACFKGLQLATNIGISDVVIESNDASVIQLLSNQVVPRTEMDAFIRNILALGKSMSLLSFVAVSRTANSVAYCLAQLALSLDNPVVDG</sequence>
<dbReference type="InterPro" id="IPR044730">
    <property type="entry name" value="RNase_H-like_dom_plant"/>
</dbReference>